<protein>
    <recommendedName>
        <fullName evidence="2">3-hydroxyisobutyryl-CoA hydrolase</fullName>
        <ecNumber evidence="2">3.1.2.4</ecNumber>
    </recommendedName>
</protein>
<dbReference type="InterPro" id="IPR045004">
    <property type="entry name" value="ECH_dom"/>
</dbReference>
<dbReference type="GO" id="GO:0006574">
    <property type="term" value="P:L-valine catabolic process"/>
    <property type="evidence" value="ECO:0007669"/>
    <property type="project" value="TreeGrafter"/>
</dbReference>
<dbReference type="SUPFAM" id="SSF52096">
    <property type="entry name" value="ClpP/crotonase"/>
    <property type="match status" value="1"/>
</dbReference>
<feature type="domain" description="Enoyl-CoA hydratase/isomerase" evidence="4">
    <location>
        <begin position="13"/>
        <end position="346"/>
    </location>
</feature>
<evidence type="ECO:0000313" key="6">
    <source>
        <dbReference type="Proteomes" id="UP000032545"/>
    </source>
</evidence>
<organism evidence="5 6">
    <name type="scientific">Frankia torreyi</name>
    <dbReference type="NCBI Taxonomy" id="1856"/>
    <lineage>
        <taxon>Bacteria</taxon>
        <taxon>Bacillati</taxon>
        <taxon>Actinomycetota</taxon>
        <taxon>Actinomycetes</taxon>
        <taxon>Frankiales</taxon>
        <taxon>Frankiaceae</taxon>
        <taxon>Frankia</taxon>
    </lineage>
</organism>
<dbReference type="AlphaFoldDB" id="A0A0D8BCU3"/>
<dbReference type="GO" id="GO:0003860">
    <property type="term" value="F:3-hydroxyisobutyryl-CoA hydrolase activity"/>
    <property type="evidence" value="ECO:0007669"/>
    <property type="project" value="UniProtKB-EC"/>
</dbReference>
<dbReference type="Proteomes" id="UP000032545">
    <property type="component" value="Unassembled WGS sequence"/>
</dbReference>
<evidence type="ECO:0000259" key="4">
    <source>
        <dbReference type="Pfam" id="PF16113"/>
    </source>
</evidence>
<dbReference type="GO" id="GO:0016829">
    <property type="term" value="F:lyase activity"/>
    <property type="evidence" value="ECO:0007669"/>
    <property type="project" value="UniProtKB-KW"/>
</dbReference>
<dbReference type="PATRIC" id="fig|1502723.3.peg.3658"/>
<evidence type="ECO:0000256" key="3">
    <source>
        <dbReference type="ARBA" id="ARBA00022801"/>
    </source>
</evidence>
<evidence type="ECO:0000256" key="2">
    <source>
        <dbReference type="ARBA" id="ARBA00011915"/>
    </source>
</evidence>
<accession>A0A0D8BCU3</accession>
<comment type="caution">
    <text evidence="5">The sequence shown here is derived from an EMBL/GenBank/DDBJ whole genome shotgun (WGS) entry which is preliminary data.</text>
</comment>
<dbReference type="Pfam" id="PF16113">
    <property type="entry name" value="ECH_2"/>
    <property type="match status" value="1"/>
</dbReference>
<dbReference type="PANTHER" id="PTHR43176:SF3">
    <property type="entry name" value="3-HYDROXYISOBUTYRYL-COA HYDROLASE, MITOCHONDRIAL"/>
    <property type="match status" value="1"/>
</dbReference>
<dbReference type="EC" id="3.1.2.4" evidence="2"/>
<dbReference type="OrthoDB" id="9790967at2"/>
<proteinExistence type="predicted"/>
<gene>
    <name evidence="5" type="ORF">FF36_03968</name>
</gene>
<reference evidence="6" key="1">
    <citation type="submission" date="2015-02" db="EMBL/GenBank/DDBJ databases">
        <title>Draft Genome of Frankia sp. CpI1-S.</title>
        <authorList>
            <person name="Oshone R.T."/>
            <person name="Ngom M."/>
            <person name="Ghodhbane-Gtari F."/>
            <person name="Gtari M."/>
            <person name="Morris K."/>
            <person name="Thomas K."/>
            <person name="Sen A."/>
            <person name="Tisa L.S."/>
        </authorList>
    </citation>
    <scope>NUCLEOTIDE SEQUENCE [LARGE SCALE GENOMIC DNA]</scope>
    <source>
        <strain evidence="6">CpI1-S</strain>
    </source>
</reference>
<dbReference type="Gene3D" id="3.90.226.10">
    <property type="entry name" value="2-enoyl-CoA Hydratase, Chain A, domain 1"/>
    <property type="match status" value="1"/>
</dbReference>
<sequence>MTDVLVAVQGGLGRITLNRPRAINALTHGMVRTIADVLDRWEHDERIRAVLIEGAGDRGLCAGGDIRAIYDDARSGGTGSLDFWAEEYRLNARIHRYPKPYVAFMDGLVMGGGVGISAHGALRVVTERSRIAMPEVGIGFVPDVGGTYLLSRAPGELGTHAALTTTQLTGADVIHCGLADHFVPSHRLDALAEALGRSGRDGDGRDGDGRAGEHPADVVAAFAEPAPASDLAAQAGWIDACYGASTVEEILARLGEQGQEARSAAKEIGSKSPTALKVTLRALRLAARLPTLEAALDQEFRVSSACLHSPDLAEGIRAQIIDKDRNPHWTPQRLADVGDDLVADFFAPPAGPELGLGRTEGGTHR</sequence>
<name>A0A0D8BCU3_9ACTN</name>
<dbReference type="NCBIfam" id="NF004127">
    <property type="entry name" value="PRK05617.1"/>
    <property type="match status" value="1"/>
</dbReference>
<evidence type="ECO:0000256" key="1">
    <source>
        <dbReference type="ARBA" id="ARBA00001709"/>
    </source>
</evidence>
<dbReference type="CDD" id="cd06558">
    <property type="entry name" value="crotonase-like"/>
    <property type="match status" value="1"/>
</dbReference>
<dbReference type="EMBL" id="JYFN01000032">
    <property type="protein sequence ID" value="KJE21764.1"/>
    <property type="molecule type" value="Genomic_DNA"/>
</dbReference>
<dbReference type="InterPro" id="IPR032259">
    <property type="entry name" value="HIBYL-CoA-H"/>
</dbReference>
<dbReference type="PANTHER" id="PTHR43176">
    <property type="entry name" value="3-HYDROXYISOBUTYRYL-COA HYDROLASE-RELATED"/>
    <property type="match status" value="1"/>
</dbReference>
<keyword evidence="5" id="KW-0456">Lyase</keyword>
<reference evidence="5 6" key="2">
    <citation type="journal article" date="2016" name="Genome Announc.">
        <title>Permanent Draft Genome Sequences for Two Variants of Frankia sp. Strain CpI1, the First Frankia Strain Isolated from Root Nodules of Comptonia peregrina.</title>
        <authorList>
            <person name="Oshone R."/>
            <person name="Hurst S.G.IV."/>
            <person name="Abebe-Akele F."/>
            <person name="Simpson S."/>
            <person name="Morris K."/>
            <person name="Thomas W.K."/>
            <person name="Tisa L.S."/>
        </authorList>
    </citation>
    <scope>NUCLEOTIDE SEQUENCE [LARGE SCALE GENOMIC DNA]</scope>
    <source>
        <strain evidence="6">CpI1-S</strain>
    </source>
</reference>
<comment type="catalytic activity">
    <reaction evidence="1">
        <text>3-hydroxy-2-methylpropanoyl-CoA + H2O = 3-hydroxy-2-methylpropanoate + CoA + H(+)</text>
        <dbReference type="Rhea" id="RHEA:20888"/>
        <dbReference type="ChEBI" id="CHEBI:11805"/>
        <dbReference type="ChEBI" id="CHEBI:15377"/>
        <dbReference type="ChEBI" id="CHEBI:15378"/>
        <dbReference type="ChEBI" id="CHEBI:57287"/>
        <dbReference type="ChEBI" id="CHEBI:57340"/>
        <dbReference type="EC" id="3.1.2.4"/>
    </reaction>
</comment>
<dbReference type="InterPro" id="IPR029045">
    <property type="entry name" value="ClpP/crotonase-like_dom_sf"/>
</dbReference>
<keyword evidence="3" id="KW-0378">Hydrolase</keyword>
<evidence type="ECO:0000313" key="5">
    <source>
        <dbReference type="EMBL" id="KJE21764.1"/>
    </source>
</evidence>
<dbReference type="GO" id="GO:0005829">
    <property type="term" value="C:cytosol"/>
    <property type="evidence" value="ECO:0007669"/>
    <property type="project" value="TreeGrafter"/>
</dbReference>
<keyword evidence="6" id="KW-1185">Reference proteome</keyword>
<dbReference type="RefSeq" id="WP_044886527.1">
    <property type="nucleotide sequence ID" value="NZ_JYFN01000032.1"/>
</dbReference>